<evidence type="ECO:0000313" key="2">
    <source>
        <dbReference type="Proteomes" id="UP000006286"/>
    </source>
</evidence>
<keyword evidence="2" id="KW-1185">Reference proteome</keyword>
<evidence type="ECO:0008006" key="3">
    <source>
        <dbReference type="Google" id="ProtNLM"/>
    </source>
</evidence>
<dbReference type="EMBL" id="CP003466">
    <property type="protein sequence ID" value="AFT71051.1"/>
    <property type="molecule type" value="Genomic_DNA"/>
</dbReference>
<organism evidence="1 2">
    <name type="scientific">Alcanivorax dieselolei (strain DSM 16502 / CGMCC 1.3690 / MCCC 1A00001 / B-5)</name>
    <name type="common">Alloalcanivorax dieselolei</name>
    <dbReference type="NCBI Taxonomy" id="930169"/>
    <lineage>
        <taxon>Bacteria</taxon>
        <taxon>Pseudomonadati</taxon>
        <taxon>Pseudomonadota</taxon>
        <taxon>Gammaproteobacteria</taxon>
        <taxon>Oceanospirillales</taxon>
        <taxon>Alcanivoracaceae</taxon>
        <taxon>Alloalcanivorax</taxon>
    </lineage>
</organism>
<dbReference type="InterPro" id="IPR038194">
    <property type="entry name" value="DUF3861_sf"/>
</dbReference>
<accession>K0CHE7</accession>
<dbReference type="OrthoDB" id="119700at2"/>
<gene>
    <name evidence="1" type="ordered locus">B5T_02783</name>
</gene>
<evidence type="ECO:0000313" key="1">
    <source>
        <dbReference type="EMBL" id="AFT71051.1"/>
    </source>
</evidence>
<dbReference type="InterPro" id="IPR024476">
    <property type="entry name" value="DUF3861"/>
</dbReference>
<name>K0CHE7_ALCDB</name>
<protein>
    <recommendedName>
        <fullName evidence="3">DUF3861 domain-containing protein</fullName>
    </recommendedName>
</protein>
<dbReference type="Pfam" id="PF12977">
    <property type="entry name" value="DUF3861"/>
    <property type="match status" value="1"/>
</dbReference>
<dbReference type="AlphaFoldDB" id="K0CHE7"/>
<dbReference type="Gene3D" id="3.10.20.850">
    <property type="entry name" value="Protein of unknown function DUF3861"/>
    <property type="match status" value="1"/>
</dbReference>
<proteinExistence type="predicted"/>
<dbReference type="eggNOG" id="ENOG5032YDA">
    <property type="taxonomic scope" value="Bacteria"/>
</dbReference>
<sequence length="111" mass="11795">MSTKSAHLFRISVEKIDGPADYAGTSAPLAFEVESHDDILAIVDRVRAGMAFTADEASALALGVKLLGGVVLTHRRDPLFADIQPALRGFIGNLKSRVASTASQGQWKESS</sequence>
<dbReference type="Proteomes" id="UP000006286">
    <property type="component" value="Chromosome"/>
</dbReference>
<dbReference type="RefSeq" id="WP_014995117.1">
    <property type="nucleotide sequence ID" value="NC_018691.1"/>
</dbReference>
<dbReference type="HOGENOM" id="CLU_162534_0_0_6"/>
<dbReference type="KEGG" id="adi:B5T_02783"/>
<dbReference type="STRING" id="930169.B5T_02783"/>
<reference evidence="1 2" key="1">
    <citation type="journal article" date="2012" name="J. Bacteriol.">
        <title>Complete genome sequence of Alcanivorax dieselolei type strain B5.</title>
        <authorList>
            <person name="Lai Q."/>
            <person name="Li W."/>
            <person name="Shao Z."/>
        </authorList>
    </citation>
    <scope>NUCLEOTIDE SEQUENCE [LARGE SCALE GENOMIC DNA]</scope>
    <source>
        <strain evidence="2">DSM 16502 / CGMCC 1.3690 / B-5</strain>
    </source>
</reference>